<evidence type="ECO:0000313" key="2">
    <source>
        <dbReference type="EMBL" id="VFT90392.1"/>
    </source>
</evidence>
<dbReference type="Proteomes" id="UP000332933">
    <property type="component" value="Unassembled WGS sequence"/>
</dbReference>
<dbReference type="EMBL" id="VJMH01005462">
    <property type="protein sequence ID" value="KAF0695660.1"/>
    <property type="molecule type" value="Genomic_DNA"/>
</dbReference>
<evidence type="ECO:0000313" key="3">
    <source>
        <dbReference type="Proteomes" id="UP000332933"/>
    </source>
</evidence>
<proteinExistence type="predicted"/>
<dbReference type="AlphaFoldDB" id="A0A485KZ59"/>
<name>A0A485KZ59_9STRA</name>
<reference evidence="1" key="2">
    <citation type="submission" date="2019-06" db="EMBL/GenBank/DDBJ databases">
        <title>Genomics analysis of Aphanomyces spp. identifies a new class of oomycete effector associated with host adaptation.</title>
        <authorList>
            <person name="Gaulin E."/>
        </authorList>
    </citation>
    <scope>NUCLEOTIDE SEQUENCE</scope>
    <source>
        <strain evidence="1">CBS 578.67</strain>
    </source>
</reference>
<dbReference type="EMBL" id="CAADRA010005483">
    <property type="protein sequence ID" value="VFT90392.1"/>
    <property type="molecule type" value="Genomic_DNA"/>
</dbReference>
<evidence type="ECO:0000313" key="1">
    <source>
        <dbReference type="EMBL" id="KAF0695660.1"/>
    </source>
</evidence>
<accession>A0A485KZ59</accession>
<organism evidence="2 3">
    <name type="scientific">Aphanomyces stellatus</name>
    <dbReference type="NCBI Taxonomy" id="120398"/>
    <lineage>
        <taxon>Eukaryota</taxon>
        <taxon>Sar</taxon>
        <taxon>Stramenopiles</taxon>
        <taxon>Oomycota</taxon>
        <taxon>Saprolegniomycetes</taxon>
        <taxon>Saprolegniales</taxon>
        <taxon>Verrucalvaceae</taxon>
        <taxon>Aphanomyces</taxon>
    </lineage>
</organism>
<protein>
    <submittedName>
        <fullName evidence="2">Aste57867_13554 protein</fullName>
    </submittedName>
</protein>
<gene>
    <name evidence="2" type="primary">Aste57867_13554</name>
    <name evidence="1" type="ORF">As57867_013504</name>
    <name evidence="2" type="ORF">ASTE57867_13554</name>
</gene>
<reference evidence="2 3" key="1">
    <citation type="submission" date="2019-03" db="EMBL/GenBank/DDBJ databases">
        <authorList>
            <person name="Gaulin E."/>
            <person name="Dumas B."/>
        </authorList>
    </citation>
    <scope>NUCLEOTIDE SEQUENCE [LARGE SCALE GENOMIC DNA]</scope>
    <source>
        <strain evidence="2">CBS 568.67</strain>
    </source>
</reference>
<sequence>MSATAVAQAVPYAQDVDDSIDPHIVVCEPLPTEYSATLEVEYAKSIFGKSKFTSKQCRVRGQQLQLIDQTSGAVELAIATTHCLLVELAPAKKTFKLVDMDAKTLAVFHFPIDGVRVKLMHVLHLSRESAFWALPSASDFDDLVEQSSARVDIRFTVMPTNMGLRL</sequence>
<keyword evidence="3" id="KW-1185">Reference proteome</keyword>